<organism evidence="6">
    <name type="scientific">marine sediment metagenome</name>
    <dbReference type="NCBI Taxonomy" id="412755"/>
    <lineage>
        <taxon>unclassified sequences</taxon>
        <taxon>metagenomes</taxon>
        <taxon>ecological metagenomes</taxon>
    </lineage>
</organism>
<reference evidence="6" key="1">
    <citation type="journal article" date="2015" name="Nature">
        <title>Complex archaea that bridge the gap between prokaryotes and eukaryotes.</title>
        <authorList>
            <person name="Spang A."/>
            <person name="Saw J.H."/>
            <person name="Jorgensen S.L."/>
            <person name="Zaremba-Niedzwiedzka K."/>
            <person name="Martijn J."/>
            <person name="Lind A.E."/>
            <person name="van Eijk R."/>
            <person name="Schleper C."/>
            <person name="Guy L."/>
            <person name="Ettema T.J."/>
        </authorList>
    </citation>
    <scope>NUCLEOTIDE SEQUENCE</scope>
</reference>
<dbReference type="EMBL" id="LAZR01018733">
    <property type="protein sequence ID" value="KKL95209.1"/>
    <property type="molecule type" value="Genomic_DNA"/>
</dbReference>
<dbReference type="EMBL" id="LAZR01008159">
    <property type="protein sequence ID" value="KKM80574.1"/>
    <property type="molecule type" value="Genomic_DNA"/>
</dbReference>
<dbReference type="EMBL" id="LAZR01017491">
    <property type="protein sequence ID" value="KKM00198.1"/>
    <property type="molecule type" value="Genomic_DNA"/>
</dbReference>
<evidence type="ECO:0000313" key="6">
    <source>
        <dbReference type="EMBL" id="KKN00995.1"/>
    </source>
</evidence>
<sequence length="67" mass="7725">MFHQIESIRVQHLILHLYDLGLGGKDDAGTKLHEDWIKAAEDAEKQFARDCEELYHKFTTEKGNGLL</sequence>
<protein>
    <submittedName>
        <fullName evidence="6">Uncharacterized protein</fullName>
    </submittedName>
</protein>
<name>A0A0F9M0Q6_9ZZZZ</name>
<dbReference type="EMBL" id="LAZR01011372">
    <property type="protein sequence ID" value="KKM62058.1"/>
    <property type="molecule type" value="Genomic_DNA"/>
</dbReference>
<evidence type="ECO:0000313" key="2">
    <source>
        <dbReference type="EMBL" id="KKM00198.1"/>
    </source>
</evidence>
<comment type="caution">
    <text evidence="6">The sequence shown here is derived from an EMBL/GenBank/DDBJ whole genome shotgun (WGS) entry which is preliminary data.</text>
</comment>
<dbReference type="AlphaFoldDB" id="A0A0F9M0Q6"/>
<evidence type="ECO:0000313" key="5">
    <source>
        <dbReference type="EMBL" id="KKM80574.1"/>
    </source>
</evidence>
<dbReference type="EMBL" id="LAZR01005310">
    <property type="protein sequence ID" value="KKN00995.1"/>
    <property type="molecule type" value="Genomic_DNA"/>
</dbReference>
<accession>A0A0F9M0Q6</accession>
<evidence type="ECO:0000313" key="3">
    <source>
        <dbReference type="EMBL" id="KKM61940.1"/>
    </source>
</evidence>
<dbReference type="EMBL" id="LAZR01011393">
    <property type="protein sequence ID" value="KKM61940.1"/>
    <property type="molecule type" value="Genomic_DNA"/>
</dbReference>
<gene>
    <name evidence="6" type="ORF">LCGC14_1132180</name>
    <name evidence="5" type="ORF">LCGC14_1338490</name>
    <name evidence="4" type="ORF">LCGC14_1525540</name>
    <name evidence="3" type="ORF">LCGC14_1526650</name>
    <name evidence="2" type="ORF">LCGC14_1806830</name>
    <name evidence="1" type="ORF">LCGC14_1856920</name>
</gene>
<evidence type="ECO:0000313" key="1">
    <source>
        <dbReference type="EMBL" id="KKL95209.1"/>
    </source>
</evidence>
<proteinExistence type="predicted"/>
<evidence type="ECO:0000313" key="4">
    <source>
        <dbReference type="EMBL" id="KKM62058.1"/>
    </source>
</evidence>